<evidence type="ECO:0000259" key="10">
    <source>
        <dbReference type="Pfam" id="PF00999"/>
    </source>
</evidence>
<evidence type="ECO:0000313" key="11">
    <source>
        <dbReference type="EMBL" id="NEX19466.1"/>
    </source>
</evidence>
<feature type="transmembrane region" description="Helical" evidence="9">
    <location>
        <begin position="366"/>
        <end position="391"/>
    </location>
</feature>
<feature type="transmembrane region" description="Helical" evidence="9">
    <location>
        <begin position="188"/>
        <end position="210"/>
    </location>
</feature>
<evidence type="ECO:0000313" key="12">
    <source>
        <dbReference type="Proteomes" id="UP000471640"/>
    </source>
</evidence>
<dbReference type="AlphaFoldDB" id="A0A6P1DRZ9"/>
<reference evidence="11 12" key="2">
    <citation type="submission" date="2020-02" db="EMBL/GenBank/DDBJ databases">
        <title>Genome sequences of Thiorhodococcus mannitoliphagus and Thiorhodococcus minor, purple sulfur photosynthetic bacteria in the gammaproteobacterial family, Chromatiaceae.</title>
        <authorList>
            <person name="Aviles F.A."/>
            <person name="Meyer T.E."/>
            <person name="Kyndt J.A."/>
        </authorList>
    </citation>
    <scope>NUCLEOTIDE SEQUENCE [LARGE SCALE GENOMIC DNA]</scope>
    <source>
        <strain evidence="11 12">DSM 18266</strain>
    </source>
</reference>
<keyword evidence="3" id="KW-0050">Antiport</keyword>
<dbReference type="Pfam" id="PF00999">
    <property type="entry name" value="Na_H_Exchanger"/>
    <property type="match status" value="1"/>
</dbReference>
<dbReference type="PANTHER" id="PTHR32507:SF8">
    <property type="entry name" value="CNH1P"/>
    <property type="match status" value="1"/>
</dbReference>
<evidence type="ECO:0000256" key="5">
    <source>
        <dbReference type="ARBA" id="ARBA00022692"/>
    </source>
</evidence>
<feature type="transmembrane region" description="Helical" evidence="9">
    <location>
        <begin position="92"/>
        <end position="112"/>
    </location>
</feature>
<evidence type="ECO:0000256" key="4">
    <source>
        <dbReference type="ARBA" id="ARBA00022475"/>
    </source>
</evidence>
<accession>A0A6P1DRZ9</accession>
<dbReference type="InterPro" id="IPR038770">
    <property type="entry name" value="Na+/solute_symporter_sf"/>
</dbReference>
<dbReference type="RefSeq" id="WP_164652368.1">
    <property type="nucleotide sequence ID" value="NZ_JAAIJR010000010.1"/>
</dbReference>
<dbReference type="Gene3D" id="1.20.1530.20">
    <property type="match status" value="1"/>
</dbReference>
<comment type="subcellular location">
    <subcellularLocation>
        <location evidence="1">Cell membrane</location>
        <topology evidence="1">Multi-pass membrane protein</topology>
    </subcellularLocation>
</comment>
<feature type="transmembrane region" description="Helical" evidence="9">
    <location>
        <begin position="29"/>
        <end position="48"/>
    </location>
</feature>
<feature type="transmembrane region" description="Helical" evidence="9">
    <location>
        <begin position="335"/>
        <end position="354"/>
    </location>
</feature>
<feature type="transmembrane region" description="Helical" evidence="9">
    <location>
        <begin position="230"/>
        <end position="257"/>
    </location>
</feature>
<dbReference type="PANTHER" id="PTHR32507">
    <property type="entry name" value="NA(+)/H(+) ANTIPORTER 1"/>
    <property type="match status" value="1"/>
</dbReference>
<reference evidence="12" key="1">
    <citation type="journal article" date="2020" name="Microbiol. Resour. Announc.">
        <title>Draft Genome Sequences of Thiorhodococcus mannitoliphagus and Thiorhodococcus minor, Purple Sulfur Photosynthetic Bacteria in the Gammaproteobacterial Family Chromatiaceae.</title>
        <authorList>
            <person name="Aviles F.A."/>
            <person name="Meyer T.E."/>
            <person name="Kyndt J.A."/>
        </authorList>
    </citation>
    <scope>NUCLEOTIDE SEQUENCE [LARGE SCALE GENOMIC DNA]</scope>
    <source>
        <strain evidence="12">DSM 18266</strain>
    </source>
</reference>
<feature type="transmembrane region" description="Helical" evidence="9">
    <location>
        <begin position="278"/>
        <end position="297"/>
    </location>
</feature>
<keyword evidence="12" id="KW-1185">Reference proteome</keyword>
<feature type="domain" description="Cation/H+ exchanger transmembrane" evidence="10">
    <location>
        <begin position="18"/>
        <end position="388"/>
    </location>
</feature>
<evidence type="ECO:0000256" key="3">
    <source>
        <dbReference type="ARBA" id="ARBA00022449"/>
    </source>
</evidence>
<dbReference type="EMBL" id="JAAIJR010000010">
    <property type="protein sequence ID" value="NEX19466.1"/>
    <property type="molecule type" value="Genomic_DNA"/>
</dbReference>
<keyword evidence="2" id="KW-0813">Transport</keyword>
<gene>
    <name evidence="11" type="ORF">G3480_03905</name>
</gene>
<proteinExistence type="predicted"/>
<dbReference type="GO" id="GO:1902600">
    <property type="term" value="P:proton transmembrane transport"/>
    <property type="evidence" value="ECO:0007669"/>
    <property type="project" value="InterPro"/>
</dbReference>
<evidence type="ECO:0000256" key="7">
    <source>
        <dbReference type="ARBA" id="ARBA00023065"/>
    </source>
</evidence>
<dbReference type="InterPro" id="IPR006153">
    <property type="entry name" value="Cation/H_exchanger_TM"/>
</dbReference>
<keyword evidence="6 9" id="KW-1133">Transmembrane helix</keyword>
<keyword evidence="4" id="KW-1003">Cell membrane</keyword>
<evidence type="ECO:0000256" key="6">
    <source>
        <dbReference type="ARBA" id="ARBA00022989"/>
    </source>
</evidence>
<evidence type="ECO:0000256" key="1">
    <source>
        <dbReference type="ARBA" id="ARBA00004651"/>
    </source>
</evidence>
<feature type="transmembrane region" description="Helical" evidence="9">
    <location>
        <begin position="303"/>
        <end position="323"/>
    </location>
</feature>
<keyword evidence="8 9" id="KW-0472">Membrane</keyword>
<comment type="caution">
    <text evidence="11">The sequence shown here is derived from an EMBL/GenBank/DDBJ whole genome shotgun (WGS) entry which is preliminary data.</text>
</comment>
<dbReference type="GO" id="GO:0005886">
    <property type="term" value="C:plasma membrane"/>
    <property type="evidence" value="ECO:0007669"/>
    <property type="project" value="UniProtKB-SubCell"/>
</dbReference>
<protein>
    <submittedName>
        <fullName evidence="11">Sodium:proton antiporter</fullName>
    </submittedName>
</protein>
<evidence type="ECO:0000256" key="9">
    <source>
        <dbReference type="SAM" id="Phobius"/>
    </source>
</evidence>
<sequence length="401" mass="42018">MYADLTIVGLFVFIYSAIAGGVERTPLTGPIVFTAFGLALGPVGLGWLHLGIDREGLRTLAELTLALVLFTDAANANLSVLGKSWRIPERLLGMGLPLTILLGFAVGVLLFPELGWFEIAILATMLAPTDAALGKAVVTNASVPPDVREGLNVESGLNDGICVPILLALLALATGVEQYRLGFSLGYFAEAIGIGVAVGVAVTLTAIGLLRLSTRHGWITETWRQLPVVALALSCFALAQLLGGSGFIAAFAGGLLFGALAKQEKHALLLAAEGTGDTLALMTWVVFGAGVVGQTVGYFSWSVLLYAMLSLTLIRMLPVYLSLRGLPLRANAKLFIGWFGPRGLASIVFGIMVFSADLPGGDTLSVALVCTILLSILLHGLTANPLVALLARASRRDGEIR</sequence>
<keyword evidence="7" id="KW-0406">Ion transport</keyword>
<keyword evidence="5 9" id="KW-0812">Transmembrane</keyword>
<name>A0A6P1DRZ9_9GAMM</name>
<evidence type="ECO:0000256" key="2">
    <source>
        <dbReference type="ARBA" id="ARBA00022448"/>
    </source>
</evidence>
<organism evidence="11 12">
    <name type="scientific">Thiorhodococcus mannitoliphagus</name>
    <dbReference type="NCBI Taxonomy" id="329406"/>
    <lineage>
        <taxon>Bacteria</taxon>
        <taxon>Pseudomonadati</taxon>
        <taxon>Pseudomonadota</taxon>
        <taxon>Gammaproteobacteria</taxon>
        <taxon>Chromatiales</taxon>
        <taxon>Chromatiaceae</taxon>
        <taxon>Thiorhodococcus</taxon>
    </lineage>
</organism>
<dbReference type="GO" id="GO:0015297">
    <property type="term" value="F:antiporter activity"/>
    <property type="evidence" value="ECO:0007669"/>
    <property type="project" value="UniProtKB-KW"/>
</dbReference>
<dbReference type="Proteomes" id="UP000471640">
    <property type="component" value="Unassembled WGS sequence"/>
</dbReference>
<evidence type="ECO:0000256" key="8">
    <source>
        <dbReference type="ARBA" id="ARBA00023136"/>
    </source>
</evidence>